<dbReference type="Pfam" id="PF03283">
    <property type="entry name" value="PAE"/>
    <property type="match status" value="1"/>
</dbReference>
<proteinExistence type="predicted"/>
<sequence length="151" mass="15584">DGAGAAGETTTTATDGPAVTADAKPVAAGSDWEKVVPGDDCRCADDSEYAFWVHEADPTKVAVVLQGGGACFDATSCTFVEGPYKPRLFQEDDPGDGDGLLDVDDERNPLAGWSIVFAPYCTGDLHLGTTTQEDAPDQVVHHAGLANGTAV</sequence>
<reference evidence="1" key="1">
    <citation type="journal article" date="2013" name="Environ. Microbiol.">
        <title>Seasonally variable intestinal metagenomes of the red palm weevil (Rhynchophorus ferrugineus).</title>
        <authorList>
            <person name="Jia S."/>
            <person name="Zhang X."/>
            <person name="Zhang G."/>
            <person name="Yin A."/>
            <person name="Zhang S."/>
            <person name="Li F."/>
            <person name="Wang L."/>
            <person name="Zhao D."/>
            <person name="Yun Q."/>
            <person name="Tala"/>
            <person name="Wang J."/>
            <person name="Sun G."/>
            <person name="Baabdullah M."/>
            <person name="Yu X."/>
            <person name="Hu S."/>
            <person name="Al-Mssallem I.S."/>
            <person name="Yu J."/>
        </authorList>
    </citation>
    <scope>NUCLEOTIDE SEQUENCE</scope>
</reference>
<name>A0A060BRD7_9DEIN</name>
<protein>
    <submittedName>
        <fullName evidence="1">CAZy families CE13 protein</fullName>
    </submittedName>
</protein>
<dbReference type="InterPro" id="IPR004963">
    <property type="entry name" value="PAE/NOTUM"/>
</dbReference>
<dbReference type="EMBL" id="KF119655">
    <property type="protein sequence ID" value="AIA86923.1"/>
    <property type="molecule type" value="Genomic_DNA"/>
</dbReference>
<evidence type="ECO:0000313" key="1">
    <source>
        <dbReference type="EMBL" id="AIA86923.1"/>
    </source>
</evidence>
<dbReference type="GO" id="GO:0016787">
    <property type="term" value="F:hydrolase activity"/>
    <property type="evidence" value="ECO:0007669"/>
    <property type="project" value="InterPro"/>
</dbReference>
<organism evidence="1">
    <name type="scientific">uncultured Thermus sp</name>
    <dbReference type="NCBI Taxonomy" id="157149"/>
    <lineage>
        <taxon>Bacteria</taxon>
        <taxon>Thermotogati</taxon>
        <taxon>Deinococcota</taxon>
        <taxon>Deinococci</taxon>
        <taxon>Thermales</taxon>
        <taxon>Thermaceae</taxon>
        <taxon>Thermus</taxon>
        <taxon>environmental samples</taxon>
    </lineage>
</organism>
<feature type="non-terminal residue" evidence="1">
    <location>
        <position position="1"/>
    </location>
</feature>
<accession>A0A060BRD7</accession>
<dbReference type="AlphaFoldDB" id="A0A060BRD7"/>
<feature type="non-terminal residue" evidence="1">
    <location>
        <position position="151"/>
    </location>
</feature>